<name>A0ACC0TRA3_9AGAM</name>
<evidence type="ECO:0000313" key="1">
    <source>
        <dbReference type="EMBL" id="KAI9429106.1"/>
    </source>
</evidence>
<gene>
    <name evidence="1" type="ORF">F5148DRAFT_1272825</name>
</gene>
<accession>A0ACC0TRA3</accession>
<evidence type="ECO:0000313" key="2">
    <source>
        <dbReference type="Proteomes" id="UP001207468"/>
    </source>
</evidence>
<sequence>MRTSSIFVIFCLAIGVTPSLSLPMPKPVRNNQNHYLTNVVQRPPPPPRRPESQSQRKPQKMLRRKPMSPGAGPSSRTRRPRRTNRDTN</sequence>
<comment type="caution">
    <text evidence="1">The sequence shown here is derived from an EMBL/GenBank/DDBJ whole genome shotgun (WGS) entry which is preliminary data.</text>
</comment>
<dbReference type="Proteomes" id="UP001207468">
    <property type="component" value="Unassembled WGS sequence"/>
</dbReference>
<proteinExistence type="predicted"/>
<organism evidence="1 2">
    <name type="scientific">Russula earlei</name>
    <dbReference type="NCBI Taxonomy" id="71964"/>
    <lineage>
        <taxon>Eukaryota</taxon>
        <taxon>Fungi</taxon>
        <taxon>Dikarya</taxon>
        <taxon>Basidiomycota</taxon>
        <taxon>Agaricomycotina</taxon>
        <taxon>Agaricomycetes</taxon>
        <taxon>Russulales</taxon>
        <taxon>Russulaceae</taxon>
        <taxon>Russula</taxon>
    </lineage>
</organism>
<dbReference type="EMBL" id="JAGFNK010001794">
    <property type="protein sequence ID" value="KAI9429106.1"/>
    <property type="molecule type" value="Genomic_DNA"/>
</dbReference>
<protein>
    <submittedName>
        <fullName evidence="1">Uncharacterized protein</fullName>
    </submittedName>
</protein>
<keyword evidence="2" id="KW-1185">Reference proteome</keyword>
<reference evidence="1" key="1">
    <citation type="submission" date="2021-03" db="EMBL/GenBank/DDBJ databases">
        <title>Evolutionary priming and transition to the ectomycorrhizal habit in an iconic lineage of mushroom-forming fungi: is preadaptation a requirement?</title>
        <authorList>
            <consortium name="DOE Joint Genome Institute"/>
            <person name="Looney B.P."/>
            <person name="Miyauchi S."/>
            <person name="Morin E."/>
            <person name="Drula E."/>
            <person name="Courty P.E."/>
            <person name="Chicoki N."/>
            <person name="Fauchery L."/>
            <person name="Kohler A."/>
            <person name="Kuo A."/>
            <person name="LaButti K."/>
            <person name="Pangilinan J."/>
            <person name="Lipzen A."/>
            <person name="Riley R."/>
            <person name="Andreopoulos W."/>
            <person name="He G."/>
            <person name="Johnson J."/>
            <person name="Barry K.W."/>
            <person name="Grigoriev I.V."/>
            <person name="Nagy L."/>
            <person name="Hibbett D."/>
            <person name="Henrissat B."/>
            <person name="Matheny P.B."/>
            <person name="Labbe J."/>
            <person name="Martin A.F."/>
        </authorList>
    </citation>
    <scope>NUCLEOTIDE SEQUENCE</scope>
    <source>
        <strain evidence="1">BPL698</strain>
    </source>
</reference>